<accession>A0A8S0SDA7</accession>
<proteinExistence type="predicted"/>
<dbReference type="Proteomes" id="UP000594638">
    <property type="component" value="Unassembled WGS sequence"/>
</dbReference>
<dbReference type="EMBL" id="CACTIH010004128">
    <property type="protein sequence ID" value="CAA2989647.1"/>
    <property type="molecule type" value="Genomic_DNA"/>
</dbReference>
<protein>
    <submittedName>
        <fullName evidence="2">Uncharacterized protein</fullName>
    </submittedName>
</protein>
<name>A0A8S0SDA7_OLEEU</name>
<feature type="region of interest" description="Disordered" evidence="1">
    <location>
        <begin position="36"/>
        <end position="69"/>
    </location>
</feature>
<feature type="compositionally biased region" description="Polar residues" evidence="1">
    <location>
        <begin position="49"/>
        <end position="58"/>
    </location>
</feature>
<evidence type="ECO:0000313" key="3">
    <source>
        <dbReference type="Proteomes" id="UP000594638"/>
    </source>
</evidence>
<comment type="caution">
    <text evidence="2">The sequence shown here is derived from an EMBL/GenBank/DDBJ whole genome shotgun (WGS) entry which is preliminary data.</text>
</comment>
<keyword evidence="3" id="KW-1185">Reference proteome</keyword>
<reference evidence="2 3" key="1">
    <citation type="submission" date="2019-12" db="EMBL/GenBank/DDBJ databases">
        <authorList>
            <person name="Alioto T."/>
            <person name="Alioto T."/>
            <person name="Gomez Garrido J."/>
        </authorList>
    </citation>
    <scope>NUCLEOTIDE SEQUENCE [LARGE SCALE GENOMIC DNA]</scope>
</reference>
<dbReference type="Gramene" id="OE9A034007T1">
    <property type="protein sequence ID" value="OE9A034007C1"/>
    <property type="gene ID" value="OE9A034007"/>
</dbReference>
<gene>
    <name evidence="2" type="ORF">OLEA9_A034007</name>
</gene>
<evidence type="ECO:0000256" key="1">
    <source>
        <dbReference type="SAM" id="MobiDB-lite"/>
    </source>
</evidence>
<evidence type="ECO:0000313" key="2">
    <source>
        <dbReference type="EMBL" id="CAA2989647.1"/>
    </source>
</evidence>
<organism evidence="2 3">
    <name type="scientific">Olea europaea subsp. europaea</name>
    <dbReference type="NCBI Taxonomy" id="158383"/>
    <lineage>
        <taxon>Eukaryota</taxon>
        <taxon>Viridiplantae</taxon>
        <taxon>Streptophyta</taxon>
        <taxon>Embryophyta</taxon>
        <taxon>Tracheophyta</taxon>
        <taxon>Spermatophyta</taxon>
        <taxon>Magnoliopsida</taxon>
        <taxon>eudicotyledons</taxon>
        <taxon>Gunneridae</taxon>
        <taxon>Pentapetalae</taxon>
        <taxon>asterids</taxon>
        <taxon>lamiids</taxon>
        <taxon>Lamiales</taxon>
        <taxon>Oleaceae</taxon>
        <taxon>Oleeae</taxon>
        <taxon>Olea</taxon>
    </lineage>
</organism>
<dbReference type="AlphaFoldDB" id="A0A8S0SDA7"/>
<sequence length="116" mass="12744">MEVATGGKGALVVVAVTLVRHEIEYQRFYEENEENLAEKNKEIDGGGNSDTISGNSDMSGGGRQHMTRKIRKLRAEKAKGKVGCDCWRKWGEYGGALRAKKKGRSKGSKNKEKGNS</sequence>